<accession>A0A0F9BCF4</accession>
<protein>
    <recommendedName>
        <fullName evidence="2">Glycosyltransferase GT-D fold domain-containing protein</fullName>
    </recommendedName>
</protein>
<dbReference type="EMBL" id="LAZR01041619">
    <property type="protein sequence ID" value="KKL11522.1"/>
    <property type="molecule type" value="Genomic_DNA"/>
</dbReference>
<evidence type="ECO:0000313" key="1">
    <source>
        <dbReference type="EMBL" id="KKL11522.1"/>
    </source>
</evidence>
<comment type="caution">
    <text evidence="1">The sequence shown here is derived from an EMBL/GenBank/DDBJ whole genome shotgun (WGS) entry which is preliminary data.</text>
</comment>
<evidence type="ECO:0008006" key="2">
    <source>
        <dbReference type="Google" id="ProtNLM"/>
    </source>
</evidence>
<reference evidence="1" key="1">
    <citation type="journal article" date="2015" name="Nature">
        <title>Complex archaea that bridge the gap between prokaryotes and eukaryotes.</title>
        <authorList>
            <person name="Spang A."/>
            <person name="Saw J.H."/>
            <person name="Jorgensen S.L."/>
            <person name="Zaremba-Niedzwiedzka K."/>
            <person name="Martijn J."/>
            <person name="Lind A.E."/>
            <person name="van Eijk R."/>
            <person name="Schleper C."/>
            <person name="Guy L."/>
            <person name="Ettema T.J."/>
        </authorList>
    </citation>
    <scope>NUCLEOTIDE SEQUENCE</scope>
</reference>
<organism evidence="1">
    <name type="scientific">marine sediment metagenome</name>
    <dbReference type="NCBI Taxonomy" id="412755"/>
    <lineage>
        <taxon>unclassified sequences</taxon>
        <taxon>metagenomes</taxon>
        <taxon>ecological metagenomes</taxon>
    </lineage>
</organism>
<proteinExistence type="predicted"/>
<gene>
    <name evidence="1" type="ORF">LCGC14_2544980</name>
</gene>
<sequence length="193" mass="22694">MRFGDGEKNIINNIACNRQGFSYDPGDCKDREFQNDLIESLEYMDDNYFVGINDERLEKRVNGTIISPMIFVNENYLPFLNKIIPLCNNCVLVANERGNRDTLPFEVLDYVKIKNTYWRYVDSLLVDVSISYLLFDKPTQIVLVAGGPWSNVLIQRFWETNKNHIYIDIGSTLDPFLYRHNTRQYQERLKNDT</sequence>
<name>A0A0F9BCF4_9ZZZZ</name>
<dbReference type="AlphaFoldDB" id="A0A0F9BCF4"/>